<reference evidence="4" key="2">
    <citation type="submission" date="2020-10" db="UniProtKB">
        <authorList>
            <consortium name="WormBaseParasite"/>
        </authorList>
    </citation>
    <scope>IDENTIFICATION</scope>
</reference>
<organism evidence="3 4">
    <name type="scientific">Panagrellus redivivus</name>
    <name type="common">Microworm</name>
    <dbReference type="NCBI Taxonomy" id="6233"/>
    <lineage>
        <taxon>Eukaryota</taxon>
        <taxon>Metazoa</taxon>
        <taxon>Ecdysozoa</taxon>
        <taxon>Nematoda</taxon>
        <taxon>Chromadorea</taxon>
        <taxon>Rhabditida</taxon>
        <taxon>Tylenchina</taxon>
        <taxon>Panagrolaimomorpha</taxon>
        <taxon>Panagrolaimoidea</taxon>
        <taxon>Panagrolaimidae</taxon>
        <taxon>Panagrellus</taxon>
    </lineage>
</organism>
<evidence type="ECO:0000313" key="4">
    <source>
        <dbReference type="WBParaSite" id="Pan_g8266.t1"/>
    </source>
</evidence>
<protein>
    <submittedName>
        <fullName evidence="4">Uncharacterized protein</fullName>
    </submittedName>
</protein>
<proteinExistence type="predicted"/>
<keyword evidence="1" id="KW-0472">Membrane</keyword>
<dbReference type="WBParaSite" id="Pan_g8266.t1">
    <property type="protein sequence ID" value="Pan_g8266.t1"/>
    <property type="gene ID" value="Pan_g8266"/>
</dbReference>
<keyword evidence="1" id="KW-0812">Transmembrane</keyword>
<feature type="transmembrane region" description="Helical" evidence="1">
    <location>
        <begin position="288"/>
        <end position="313"/>
    </location>
</feature>
<evidence type="ECO:0000256" key="2">
    <source>
        <dbReference type="SAM" id="SignalP"/>
    </source>
</evidence>
<evidence type="ECO:0000313" key="3">
    <source>
        <dbReference type="Proteomes" id="UP000492821"/>
    </source>
</evidence>
<keyword evidence="2" id="KW-0732">Signal</keyword>
<feature type="chain" id="PRO_5028921550" evidence="2">
    <location>
        <begin position="23"/>
        <end position="329"/>
    </location>
</feature>
<reference evidence="3" key="1">
    <citation type="journal article" date="2013" name="Genetics">
        <title>The draft genome and transcriptome of Panagrellus redivivus are shaped by the harsh demands of a free-living lifestyle.</title>
        <authorList>
            <person name="Srinivasan J."/>
            <person name="Dillman A.R."/>
            <person name="Macchietto M.G."/>
            <person name="Heikkinen L."/>
            <person name="Lakso M."/>
            <person name="Fracchia K.M."/>
            <person name="Antoshechkin I."/>
            <person name="Mortazavi A."/>
            <person name="Wong G."/>
            <person name="Sternberg P.W."/>
        </authorList>
    </citation>
    <scope>NUCLEOTIDE SEQUENCE [LARGE SCALE GENOMIC DNA]</scope>
    <source>
        <strain evidence="3">MT8872</strain>
    </source>
</reference>
<keyword evidence="1" id="KW-1133">Transmembrane helix</keyword>
<accession>A0A7E4W6Q1</accession>
<keyword evidence="3" id="KW-1185">Reference proteome</keyword>
<evidence type="ECO:0000256" key="1">
    <source>
        <dbReference type="SAM" id="Phobius"/>
    </source>
</evidence>
<dbReference type="AlphaFoldDB" id="A0A7E4W6Q1"/>
<sequence length="329" mass="37191">MEFGTVIVCLFLIIFGSGQISALINTSLDTLNKFSYEADQRFLRVNISYPGNTARVFGLFELEDSAIIFELTHGTDLPVLNIPAPDVDLSLRNATHQCSNVNKRLHLNVEIELSPDSITVRSKNAERYPLSSSLILHEHFRLLFFAVPSAKNDATCVLPATWESRSRSENKLPSSPSHRGPVEVGYLTFKVPTTKRNGINIRETSTMASLAQRRATTYRAAIERRSTVDRYRQIIKKPKYQQDQLGLSTVPPPTPEPNYIDISKDKDVYEQIQKSMTREINSSWSATFIFFFAIVAMTVGIFTCFGLAMFVLLQCRPRDHEQLKPVPID</sequence>
<feature type="signal peptide" evidence="2">
    <location>
        <begin position="1"/>
        <end position="22"/>
    </location>
</feature>
<dbReference type="Proteomes" id="UP000492821">
    <property type="component" value="Unassembled WGS sequence"/>
</dbReference>
<name>A0A7E4W6Q1_PANRE</name>